<dbReference type="InterPro" id="IPR050807">
    <property type="entry name" value="TransReg_Diox_bact_type"/>
</dbReference>
<keyword evidence="1" id="KW-0238">DNA-binding</keyword>
<accession>A0A2N5XTS5</accession>
<evidence type="ECO:0000256" key="1">
    <source>
        <dbReference type="ARBA" id="ARBA00023125"/>
    </source>
</evidence>
<dbReference type="AlphaFoldDB" id="A0A2N5XTS5"/>
<dbReference type="CDD" id="cd00093">
    <property type="entry name" value="HTH_XRE"/>
    <property type="match status" value="1"/>
</dbReference>
<name>A0A2N5XTS5_9HYPH</name>
<sequence length="123" mass="13593">MAVPEILLDENGLPDKVVMSWADYIALEPDAADMHLSDEQLYDKAKAEEGEYFPEEVVDALLDGTNPVKVYRKYRGFTQKQLAATIGHKQELISQIENGRRSGSIDTIKAIAEALSVDVGDLV</sequence>
<dbReference type="RefSeq" id="WP_101533121.1">
    <property type="nucleotide sequence ID" value="NZ_PKUQ01000013.1"/>
</dbReference>
<protein>
    <submittedName>
        <fullName evidence="3">XRE family transcriptional regulator</fullName>
    </submittedName>
</protein>
<dbReference type="InterPro" id="IPR001387">
    <property type="entry name" value="Cro/C1-type_HTH"/>
</dbReference>
<keyword evidence="4" id="KW-1185">Reference proteome</keyword>
<evidence type="ECO:0000313" key="3">
    <source>
        <dbReference type="EMBL" id="PLW77880.1"/>
    </source>
</evidence>
<dbReference type="EMBL" id="PKUQ01000013">
    <property type="protein sequence ID" value="PLW77880.1"/>
    <property type="molecule type" value="Genomic_DNA"/>
</dbReference>
<dbReference type="Proteomes" id="UP000234881">
    <property type="component" value="Unassembled WGS sequence"/>
</dbReference>
<proteinExistence type="predicted"/>
<dbReference type="SUPFAM" id="SSF47413">
    <property type="entry name" value="lambda repressor-like DNA-binding domains"/>
    <property type="match status" value="1"/>
</dbReference>
<dbReference type="Pfam" id="PF01381">
    <property type="entry name" value="HTH_3"/>
    <property type="match status" value="1"/>
</dbReference>
<reference evidence="3 4" key="1">
    <citation type="submission" date="2018-01" db="EMBL/GenBank/DDBJ databases">
        <title>The draft genome sequence of Cohaesibacter sp. H1304.</title>
        <authorList>
            <person name="Wang N.-N."/>
            <person name="Du Z.-J."/>
        </authorList>
    </citation>
    <scope>NUCLEOTIDE SEQUENCE [LARGE SCALE GENOMIC DNA]</scope>
    <source>
        <strain evidence="3 4">H1304</strain>
    </source>
</reference>
<evidence type="ECO:0000259" key="2">
    <source>
        <dbReference type="PROSITE" id="PS50943"/>
    </source>
</evidence>
<dbReference type="GO" id="GO:0005829">
    <property type="term" value="C:cytosol"/>
    <property type="evidence" value="ECO:0007669"/>
    <property type="project" value="TreeGrafter"/>
</dbReference>
<dbReference type="GO" id="GO:0003700">
    <property type="term" value="F:DNA-binding transcription factor activity"/>
    <property type="evidence" value="ECO:0007669"/>
    <property type="project" value="TreeGrafter"/>
</dbReference>
<dbReference type="PROSITE" id="PS50943">
    <property type="entry name" value="HTH_CROC1"/>
    <property type="match status" value="1"/>
</dbReference>
<dbReference type="OrthoDB" id="407979at2"/>
<dbReference type="GO" id="GO:0003677">
    <property type="term" value="F:DNA binding"/>
    <property type="evidence" value="ECO:0007669"/>
    <property type="project" value="UniProtKB-KW"/>
</dbReference>
<dbReference type="PANTHER" id="PTHR46797:SF1">
    <property type="entry name" value="METHYLPHOSPHONATE SYNTHASE"/>
    <property type="match status" value="1"/>
</dbReference>
<evidence type="ECO:0000313" key="4">
    <source>
        <dbReference type="Proteomes" id="UP000234881"/>
    </source>
</evidence>
<dbReference type="InterPro" id="IPR010982">
    <property type="entry name" value="Lambda_DNA-bd_dom_sf"/>
</dbReference>
<dbReference type="Gene3D" id="1.10.260.40">
    <property type="entry name" value="lambda repressor-like DNA-binding domains"/>
    <property type="match status" value="1"/>
</dbReference>
<dbReference type="SMART" id="SM00530">
    <property type="entry name" value="HTH_XRE"/>
    <property type="match status" value="1"/>
</dbReference>
<dbReference type="PANTHER" id="PTHR46797">
    <property type="entry name" value="HTH-TYPE TRANSCRIPTIONAL REGULATOR"/>
    <property type="match status" value="1"/>
</dbReference>
<gene>
    <name evidence="3" type="ORF">C0081_07070</name>
</gene>
<organism evidence="3 4">
    <name type="scientific">Cohaesibacter celericrescens</name>
    <dbReference type="NCBI Taxonomy" id="2067669"/>
    <lineage>
        <taxon>Bacteria</taxon>
        <taxon>Pseudomonadati</taxon>
        <taxon>Pseudomonadota</taxon>
        <taxon>Alphaproteobacteria</taxon>
        <taxon>Hyphomicrobiales</taxon>
        <taxon>Cohaesibacteraceae</taxon>
    </lineage>
</organism>
<comment type="caution">
    <text evidence="3">The sequence shown here is derived from an EMBL/GenBank/DDBJ whole genome shotgun (WGS) entry which is preliminary data.</text>
</comment>
<feature type="domain" description="HTH cro/C1-type" evidence="2">
    <location>
        <begin position="68"/>
        <end position="122"/>
    </location>
</feature>